<evidence type="ECO:0000256" key="1">
    <source>
        <dbReference type="ARBA" id="ARBA00003747"/>
    </source>
</evidence>
<accession>A0A5J5EJ27</accession>
<dbReference type="InterPro" id="IPR040976">
    <property type="entry name" value="Pkinase_fungal"/>
</dbReference>
<evidence type="ECO:0000256" key="8">
    <source>
        <dbReference type="ARBA" id="ARBA00047899"/>
    </source>
</evidence>
<dbReference type="InterPro" id="IPR008266">
    <property type="entry name" value="Tyr_kinase_AS"/>
</dbReference>
<evidence type="ECO:0000313" key="13">
    <source>
        <dbReference type="EMBL" id="KAA8895410.1"/>
    </source>
</evidence>
<protein>
    <recommendedName>
        <fullName evidence="5">EKC/KEOPS complex subunit BUD32</fullName>
        <ecNumber evidence="3">2.7.11.1</ecNumber>
    </recommendedName>
    <alternativeName>
        <fullName evidence="6 7">Atypical Serine/threonine protein kinase BUD32</fullName>
    </alternativeName>
    <alternativeName>
        <fullName evidence="4">EKC/KEOPS complex subunit bud32</fullName>
    </alternativeName>
</protein>
<dbReference type="OrthoDB" id="8905873at2759"/>
<proteinExistence type="predicted"/>
<name>A0A5J5EJ27_9PEZI</name>
<evidence type="ECO:0000256" key="11">
    <source>
        <dbReference type="SAM" id="MobiDB-lite"/>
    </source>
</evidence>
<evidence type="ECO:0000256" key="4">
    <source>
        <dbReference type="ARBA" id="ARBA00013948"/>
    </source>
</evidence>
<keyword evidence="10" id="KW-0175">Coiled coil</keyword>
<comment type="caution">
    <text evidence="13">The sequence shown here is derived from an EMBL/GenBank/DDBJ whole genome shotgun (WGS) entry which is preliminary data.</text>
</comment>
<organism evidence="13 14">
    <name type="scientific">Sphaerosporella brunnea</name>
    <dbReference type="NCBI Taxonomy" id="1250544"/>
    <lineage>
        <taxon>Eukaryota</taxon>
        <taxon>Fungi</taxon>
        <taxon>Dikarya</taxon>
        <taxon>Ascomycota</taxon>
        <taxon>Pezizomycotina</taxon>
        <taxon>Pezizomycetes</taxon>
        <taxon>Pezizales</taxon>
        <taxon>Pyronemataceae</taxon>
        <taxon>Sphaerosporella</taxon>
    </lineage>
</organism>
<dbReference type="InterPro" id="IPR011009">
    <property type="entry name" value="Kinase-like_dom_sf"/>
</dbReference>
<feature type="domain" description="Protein kinase" evidence="12">
    <location>
        <begin position="421"/>
        <end position="699"/>
    </location>
</feature>
<evidence type="ECO:0000256" key="10">
    <source>
        <dbReference type="SAM" id="Coils"/>
    </source>
</evidence>
<evidence type="ECO:0000256" key="3">
    <source>
        <dbReference type="ARBA" id="ARBA00012513"/>
    </source>
</evidence>
<comment type="catalytic activity">
    <reaction evidence="8">
        <text>L-threonyl-[protein] + ATP = O-phospho-L-threonyl-[protein] + ADP + H(+)</text>
        <dbReference type="Rhea" id="RHEA:46608"/>
        <dbReference type="Rhea" id="RHEA-COMP:11060"/>
        <dbReference type="Rhea" id="RHEA-COMP:11605"/>
        <dbReference type="ChEBI" id="CHEBI:15378"/>
        <dbReference type="ChEBI" id="CHEBI:30013"/>
        <dbReference type="ChEBI" id="CHEBI:30616"/>
        <dbReference type="ChEBI" id="CHEBI:61977"/>
        <dbReference type="ChEBI" id="CHEBI:456216"/>
        <dbReference type="EC" id="2.7.11.1"/>
    </reaction>
</comment>
<evidence type="ECO:0000313" key="14">
    <source>
        <dbReference type="Proteomes" id="UP000326924"/>
    </source>
</evidence>
<feature type="compositionally biased region" description="Polar residues" evidence="11">
    <location>
        <begin position="695"/>
        <end position="719"/>
    </location>
</feature>
<dbReference type="PROSITE" id="PS00109">
    <property type="entry name" value="PROTEIN_KINASE_TYR"/>
    <property type="match status" value="1"/>
</dbReference>
<feature type="region of interest" description="Disordered" evidence="11">
    <location>
        <begin position="687"/>
        <end position="727"/>
    </location>
</feature>
<evidence type="ECO:0000256" key="2">
    <source>
        <dbReference type="ARBA" id="ARBA00011534"/>
    </source>
</evidence>
<reference evidence="13 14" key="1">
    <citation type="submission" date="2019-09" db="EMBL/GenBank/DDBJ databases">
        <title>Draft genome of the ectomycorrhizal ascomycete Sphaerosporella brunnea.</title>
        <authorList>
            <consortium name="DOE Joint Genome Institute"/>
            <person name="Benucci G.M."/>
            <person name="Marozzi G."/>
            <person name="Antonielli L."/>
            <person name="Sanchez S."/>
            <person name="Marco P."/>
            <person name="Wang X."/>
            <person name="Falini L.B."/>
            <person name="Barry K."/>
            <person name="Haridas S."/>
            <person name="Lipzen A."/>
            <person name="Labutti K."/>
            <person name="Grigoriev I.V."/>
            <person name="Murat C."/>
            <person name="Martin F."/>
            <person name="Albertini E."/>
            <person name="Donnini D."/>
            <person name="Bonito G."/>
        </authorList>
    </citation>
    <scope>NUCLEOTIDE SEQUENCE [LARGE SCALE GENOMIC DNA]</scope>
    <source>
        <strain evidence="13 14">Sb_GMNB300</strain>
    </source>
</reference>
<dbReference type="PROSITE" id="PS50011">
    <property type="entry name" value="PROTEIN_KINASE_DOM"/>
    <property type="match status" value="1"/>
</dbReference>
<evidence type="ECO:0000259" key="12">
    <source>
        <dbReference type="PROSITE" id="PS50011"/>
    </source>
</evidence>
<dbReference type="AlphaFoldDB" id="A0A5J5EJ27"/>
<dbReference type="EMBL" id="VXIS01000266">
    <property type="protein sequence ID" value="KAA8895410.1"/>
    <property type="molecule type" value="Genomic_DNA"/>
</dbReference>
<comment type="subunit">
    <text evidence="2">Component of the EKC/KEOPS complex composed of at least BUD32, CGI121, GON7, KAE1 and PCC1; the whole complex dimerizes.</text>
</comment>
<gene>
    <name evidence="13" type="ORF">FN846DRAFT_894182</name>
</gene>
<dbReference type="Gene3D" id="1.10.510.10">
    <property type="entry name" value="Transferase(Phosphotransferase) domain 1"/>
    <property type="match status" value="1"/>
</dbReference>
<comment type="function">
    <text evidence="1">Component of the EKC/KEOPS complex that is required for the formation of a threonylcarbamoyl group on adenosine at position 37 (t(6)A37) in tRNAs that read codons beginning with adenine. The complex is probably involved in the transfer of the threonylcarbamoyl moiety of threonylcarbamoyl-AMP (TC-AMP) to the N6 group of A37. BUD32 has ATPase activity in the context of the EKC/KEOPS complex and likely plays a supporting role to the catalytic subunit KAE1. The EKC/KEOPS complex also promotes both telomere uncapping and telomere elongation. The complex is required for efficient recruitment of transcriptional coactivators.</text>
</comment>
<dbReference type="GO" id="GO:0004674">
    <property type="term" value="F:protein serine/threonine kinase activity"/>
    <property type="evidence" value="ECO:0007669"/>
    <property type="project" value="UniProtKB-EC"/>
</dbReference>
<comment type="catalytic activity">
    <reaction evidence="9">
        <text>L-seryl-[protein] + ATP = O-phospho-L-seryl-[protein] + ADP + H(+)</text>
        <dbReference type="Rhea" id="RHEA:17989"/>
        <dbReference type="Rhea" id="RHEA-COMP:9863"/>
        <dbReference type="Rhea" id="RHEA-COMP:11604"/>
        <dbReference type="ChEBI" id="CHEBI:15378"/>
        <dbReference type="ChEBI" id="CHEBI:29999"/>
        <dbReference type="ChEBI" id="CHEBI:30616"/>
        <dbReference type="ChEBI" id="CHEBI:83421"/>
        <dbReference type="ChEBI" id="CHEBI:456216"/>
        <dbReference type="EC" id="2.7.11.1"/>
    </reaction>
</comment>
<dbReference type="Proteomes" id="UP000326924">
    <property type="component" value="Unassembled WGS sequence"/>
</dbReference>
<evidence type="ECO:0000256" key="6">
    <source>
        <dbReference type="ARBA" id="ARBA00030980"/>
    </source>
</evidence>
<feature type="coiled-coil region" evidence="10">
    <location>
        <begin position="81"/>
        <end position="134"/>
    </location>
</feature>
<evidence type="ECO:0000256" key="9">
    <source>
        <dbReference type="ARBA" id="ARBA00048679"/>
    </source>
</evidence>
<dbReference type="SMART" id="SM00220">
    <property type="entry name" value="S_TKc"/>
    <property type="match status" value="1"/>
</dbReference>
<dbReference type="InParanoid" id="A0A5J5EJ27"/>
<keyword evidence="14" id="KW-1185">Reference proteome</keyword>
<dbReference type="InterPro" id="IPR000719">
    <property type="entry name" value="Prot_kinase_dom"/>
</dbReference>
<dbReference type="Pfam" id="PF17667">
    <property type="entry name" value="Pkinase_fungal"/>
    <property type="match status" value="1"/>
</dbReference>
<evidence type="ECO:0000256" key="7">
    <source>
        <dbReference type="ARBA" id="ARBA00033194"/>
    </source>
</evidence>
<sequence>MTETQRQTHAIVVGSAPPAPAAPLSAIETLIKSSLTESLRDVDDPPIQALYDVLRPYFVTAPEGEQITRGFEAVRTVGAIKQLYTERIRELERDLELSAAKHEWQLDEARKAHKDRVEELRKEHNVKLEEIRKEHQAQLGQQAQQYEVRVKEKEQGHQNLLGLVKSNAEDASERLRQELEKTETERRALQDQIDRIGTLSIYDGSITRAEMWKQLVAKIDDRELNRRLPSTRATTLSQSEQRSVNRLLERIDRKTWTRETPAFYKAVLKCLGPILNAPRVDDDIPGIELMDTHGRTDLLDGYAPDVAISTAGHRKAMPHELYGILEFKVCEDAELETATRLGQAYDYVRRVQKRQPERKKFFAVLSNVRKNVVITLEGTVLRKYSSVDLRTLLLFLRHSLGGCTGDSDFKPPPLAFSLPSSDLTKLLGSSRRNIVAAFKYEGETIAVKCTRTDISAEITDEINILERIKSTAGRPHSLPELVYHDAGREFGMKPVGKPFALVSHSCAETFQAALHDILGALTWLHGLGIIHRDIRIDNVILHEPHGRRPHPVIIDFDHAIDISADEELEVLYEGGYICCPPELVCDAEFDILRDTYRPRRRHDFQGFVLLVLQCLLPARFKGFRSYNLVHPNCDERNDLKQLWDDLKASAVWKPFVEEVWDKDTVDCAMLERMAQVYMFPKRRARAKQAAPTKQSTPTMQTAPTKLATSIKQATPVNKTKNQRKPKA</sequence>
<evidence type="ECO:0000256" key="5">
    <source>
        <dbReference type="ARBA" id="ARBA00019973"/>
    </source>
</evidence>
<dbReference type="SUPFAM" id="SSF56112">
    <property type="entry name" value="Protein kinase-like (PK-like)"/>
    <property type="match status" value="1"/>
</dbReference>
<feature type="coiled-coil region" evidence="10">
    <location>
        <begin position="165"/>
        <end position="199"/>
    </location>
</feature>
<dbReference type="GO" id="GO:0005524">
    <property type="term" value="F:ATP binding"/>
    <property type="evidence" value="ECO:0007669"/>
    <property type="project" value="InterPro"/>
</dbReference>
<dbReference type="EC" id="2.7.11.1" evidence="3"/>